<evidence type="ECO:0000313" key="2">
    <source>
        <dbReference type="EMBL" id="GEO87907.1"/>
    </source>
</evidence>
<evidence type="ECO:0000259" key="1">
    <source>
        <dbReference type="Pfam" id="PF22552"/>
    </source>
</evidence>
<dbReference type="Pfam" id="PF22552">
    <property type="entry name" value="TY-Chap3"/>
    <property type="match status" value="1"/>
</dbReference>
<dbReference type="Proteomes" id="UP000321769">
    <property type="component" value="Unassembled WGS sequence"/>
</dbReference>
<evidence type="ECO:0000313" key="3">
    <source>
        <dbReference type="Proteomes" id="UP000321769"/>
    </source>
</evidence>
<comment type="caution">
    <text evidence="2">The sequence shown here is derived from an EMBL/GenBank/DDBJ whole genome shotgun (WGS) entry which is preliminary data.</text>
</comment>
<accession>A0A512HR29</accession>
<proteinExistence type="predicted"/>
<dbReference type="RefSeq" id="WP_146825259.1">
    <property type="nucleotide sequence ID" value="NZ_BAAAYQ010000001.1"/>
</dbReference>
<gene>
    <name evidence="2" type="ORF">AFL01nite_02340</name>
</gene>
<reference evidence="2 3" key="1">
    <citation type="submission" date="2019-07" db="EMBL/GenBank/DDBJ databases">
        <title>Whole genome shotgun sequence of Aeromicrobium flavum NBRC 107625.</title>
        <authorList>
            <person name="Hosoyama A."/>
            <person name="Uohara A."/>
            <person name="Ohji S."/>
            <person name="Ichikawa N."/>
        </authorList>
    </citation>
    <scope>NUCLEOTIDE SEQUENCE [LARGE SCALE GENOMIC DNA]</scope>
    <source>
        <strain evidence="2 3">NBRC 107625</strain>
    </source>
</reference>
<feature type="domain" description="TY-Chap N-terminal" evidence="1">
    <location>
        <begin position="2"/>
        <end position="130"/>
    </location>
</feature>
<sequence length="142" mass="15619">MKWKELRIQLQEQIWSLPQGSALILEALFITGRYVQFLNVGSCLLGEVSGPLADGEGSGLTFDQLVEVQELGWMPPPNGFTRETPNFRLFWDSSGEMEPDDAYLSRDDAKHAAKLAVATMRGPFGAGTPSAVRVRKISDAYG</sequence>
<name>A0A512HR29_9ACTN</name>
<keyword evidence="3" id="KW-1185">Reference proteome</keyword>
<dbReference type="InterPro" id="IPR054344">
    <property type="entry name" value="TY-Chap_N"/>
</dbReference>
<dbReference type="EMBL" id="BJZQ01000001">
    <property type="protein sequence ID" value="GEO87907.1"/>
    <property type="molecule type" value="Genomic_DNA"/>
</dbReference>
<organism evidence="2 3">
    <name type="scientific">Aeromicrobium flavum</name>
    <dbReference type="NCBI Taxonomy" id="416568"/>
    <lineage>
        <taxon>Bacteria</taxon>
        <taxon>Bacillati</taxon>
        <taxon>Actinomycetota</taxon>
        <taxon>Actinomycetes</taxon>
        <taxon>Propionibacteriales</taxon>
        <taxon>Nocardioidaceae</taxon>
        <taxon>Aeromicrobium</taxon>
    </lineage>
</organism>
<protein>
    <recommendedName>
        <fullName evidence="1">TY-Chap N-terminal domain-containing protein</fullName>
    </recommendedName>
</protein>
<dbReference type="AlphaFoldDB" id="A0A512HR29"/>